<dbReference type="PROSITE" id="PS50932">
    <property type="entry name" value="HTH_LACI_2"/>
    <property type="match status" value="1"/>
</dbReference>
<dbReference type="GO" id="GO:0003677">
    <property type="term" value="F:DNA binding"/>
    <property type="evidence" value="ECO:0007669"/>
    <property type="project" value="UniProtKB-KW"/>
</dbReference>
<dbReference type="PROSITE" id="PS00356">
    <property type="entry name" value="HTH_LACI_1"/>
    <property type="match status" value="1"/>
</dbReference>
<name>A0A1U9YRS7_9BACL</name>
<reference evidence="1 2" key="1">
    <citation type="submission" date="2017-03" db="EMBL/GenBank/DDBJ databases">
        <title>Paenibacillus larvae genome sequencing.</title>
        <authorList>
            <person name="Dingman D.W."/>
        </authorList>
    </citation>
    <scope>NUCLEOTIDE SEQUENCE [LARGE SCALE GENOMIC DNA]</scope>
    <source>
        <strain evidence="1 2">SAG 10367</strain>
    </source>
</reference>
<dbReference type="PRINTS" id="PR00036">
    <property type="entry name" value="HTHLACI"/>
</dbReference>
<dbReference type="Gene3D" id="1.10.260.40">
    <property type="entry name" value="lambda repressor-like DNA-binding domains"/>
    <property type="match status" value="1"/>
</dbReference>
<accession>A0A1U9YRS7</accession>
<dbReference type="Proteomes" id="UP000192727">
    <property type="component" value="Chromosome"/>
</dbReference>
<dbReference type="InterPro" id="IPR010982">
    <property type="entry name" value="Lambda_DNA-bd_dom_sf"/>
</dbReference>
<dbReference type="Pfam" id="PF00356">
    <property type="entry name" value="LacI"/>
    <property type="match status" value="1"/>
</dbReference>
<protein>
    <submittedName>
        <fullName evidence="1">LacI family DNA-binding transcriptional regulator</fullName>
    </submittedName>
</protein>
<evidence type="ECO:0000313" key="2">
    <source>
        <dbReference type="Proteomes" id="UP000192727"/>
    </source>
</evidence>
<dbReference type="EMBL" id="CP020557">
    <property type="protein sequence ID" value="ARF66781.1"/>
    <property type="molecule type" value="Genomic_DNA"/>
</dbReference>
<keyword evidence="1" id="KW-0238">DNA-binding</keyword>
<organism evidence="1 2">
    <name type="scientific">Paenibacillus larvae subsp. pulvifaciens</name>
    <dbReference type="NCBI Taxonomy" id="1477"/>
    <lineage>
        <taxon>Bacteria</taxon>
        <taxon>Bacillati</taxon>
        <taxon>Bacillota</taxon>
        <taxon>Bacilli</taxon>
        <taxon>Bacillales</taxon>
        <taxon>Paenibacillaceae</taxon>
        <taxon>Paenibacillus</taxon>
    </lineage>
</organism>
<dbReference type="AlphaFoldDB" id="A0A1U9YRS7"/>
<gene>
    <name evidence="1" type="ORF">B7C51_01565</name>
</gene>
<dbReference type="InterPro" id="IPR000843">
    <property type="entry name" value="HTH_LacI"/>
</dbReference>
<dbReference type="GO" id="GO:0006355">
    <property type="term" value="P:regulation of DNA-templated transcription"/>
    <property type="evidence" value="ECO:0007669"/>
    <property type="project" value="InterPro"/>
</dbReference>
<sequence length="38" mass="3992">MELITMATLKDIAELAHVSISTVSRVLNNDQGDSGCGT</sequence>
<dbReference type="CDD" id="cd01392">
    <property type="entry name" value="HTH_LacI"/>
    <property type="match status" value="1"/>
</dbReference>
<proteinExistence type="predicted"/>
<evidence type="ECO:0000313" key="1">
    <source>
        <dbReference type="EMBL" id="ARF66781.1"/>
    </source>
</evidence>
<dbReference type="SUPFAM" id="SSF47413">
    <property type="entry name" value="lambda repressor-like DNA-binding domains"/>
    <property type="match status" value="1"/>
</dbReference>